<dbReference type="EMBL" id="AP028217">
    <property type="protein sequence ID" value="BEI94112.1"/>
    <property type="molecule type" value="Genomic_DNA"/>
</dbReference>
<dbReference type="InterPro" id="IPR029072">
    <property type="entry name" value="YebC-like"/>
</dbReference>
<accession>A0AA48QY48</accession>
<dbReference type="Pfam" id="PF01709">
    <property type="entry name" value="Transcrip_reg"/>
    <property type="match status" value="1"/>
</dbReference>
<evidence type="ECO:0000313" key="5">
    <source>
        <dbReference type="EMBL" id="BEI94112.1"/>
    </source>
</evidence>
<proteinExistence type="inferred from homology"/>
<dbReference type="RefSeq" id="XP_060459377.1">
    <property type="nucleotide sequence ID" value="XM_060603043.1"/>
</dbReference>
<dbReference type="InterPro" id="IPR017856">
    <property type="entry name" value="Integrase-like_N"/>
</dbReference>
<protein>
    <recommendedName>
        <fullName evidence="7">DUF28-domain-containing protein</fullName>
    </recommendedName>
</protein>
<dbReference type="Gene3D" id="3.30.70.980">
    <property type="match status" value="2"/>
</dbReference>
<dbReference type="InterPro" id="IPR049083">
    <property type="entry name" value="TACO1_YebC_N"/>
</dbReference>
<dbReference type="GO" id="GO:0005739">
    <property type="term" value="C:mitochondrion"/>
    <property type="evidence" value="ECO:0007669"/>
    <property type="project" value="UniProtKB-SubCell"/>
</dbReference>
<dbReference type="PANTHER" id="PTHR12532:SF0">
    <property type="entry name" value="TRANSLATIONAL ACTIVATOR OF CYTOCHROME C OXIDASE 1"/>
    <property type="match status" value="1"/>
</dbReference>
<dbReference type="Pfam" id="PF20772">
    <property type="entry name" value="TACO1_YebC_N"/>
    <property type="match status" value="1"/>
</dbReference>
<evidence type="ECO:0000256" key="1">
    <source>
        <dbReference type="ARBA" id="ARBA00004173"/>
    </source>
</evidence>
<dbReference type="Gene3D" id="1.10.10.200">
    <property type="match status" value="1"/>
</dbReference>
<evidence type="ECO:0000259" key="4">
    <source>
        <dbReference type="Pfam" id="PF20772"/>
    </source>
</evidence>
<gene>
    <name evidence="5" type="ORF">CcaverHIS019_0605710</name>
</gene>
<reference evidence="5" key="1">
    <citation type="journal article" date="2023" name="BMC Genomics">
        <title>Chromosome-level genome assemblies of Cutaneotrichosporon spp. (Trichosporonales, Basidiomycota) reveal imbalanced evolution between nucleotide sequences and chromosome synteny.</title>
        <authorList>
            <person name="Kobayashi Y."/>
            <person name="Kayamori A."/>
            <person name="Aoki K."/>
            <person name="Shiwa Y."/>
            <person name="Matsutani M."/>
            <person name="Fujita N."/>
            <person name="Sugita T."/>
            <person name="Iwasaki W."/>
            <person name="Tanaka N."/>
            <person name="Takashima M."/>
        </authorList>
    </citation>
    <scope>NUCLEOTIDE SEQUENCE</scope>
    <source>
        <strain evidence="5">HIS019</strain>
    </source>
</reference>
<evidence type="ECO:0000313" key="6">
    <source>
        <dbReference type="Proteomes" id="UP001233271"/>
    </source>
</evidence>
<dbReference type="HAMAP" id="MF_00693">
    <property type="entry name" value="Transcrip_reg_TACO1"/>
    <property type="match status" value="1"/>
</dbReference>
<evidence type="ECO:0000256" key="2">
    <source>
        <dbReference type="ARBA" id="ARBA00008724"/>
    </source>
</evidence>
<dbReference type="InterPro" id="IPR026564">
    <property type="entry name" value="Transcrip_reg_TACO1-like_dom3"/>
</dbReference>
<name>A0AA48QY48_9TREE</name>
<feature type="domain" description="TACO1/YebC-like N-terminal" evidence="4">
    <location>
        <begin position="36"/>
        <end position="104"/>
    </location>
</feature>
<dbReference type="FunFam" id="1.10.10.200:FF:000002">
    <property type="entry name" value="Probable transcriptional regulatory protein CLM62_37755"/>
    <property type="match status" value="1"/>
</dbReference>
<evidence type="ECO:0000259" key="3">
    <source>
        <dbReference type="Pfam" id="PF01709"/>
    </source>
</evidence>
<keyword evidence="6" id="KW-1185">Reference proteome</keyword>
<organism evidence="5 6">
    <name type="scientific">Cutaneotrichosporon cavernicola</name>
    <dbReference type="NCBI Taxonomy" id="279322"/>
    <lineage>
        <taxon>Eukaryota</taxon>
        <taxon>Fungi</taxon>
        <taxon>Dikarya</taxon>
        <taxon>Basidiomycota</taxon>
        <taxon>Agaricomycotina</taxon>
        <taxon>Tremellomycetes</taxon>
        <taxon>Trichosporonales</taxon>
        <taxon>Trichosporonaceae</taxon>
        <taxon>Cutaneotrichosporon</taxon>
    </lineage>
</organism>
<dbReference type="KEGG" id="ccac:CcaHIS019_0605710"/>
<sequence length="287" mass="30372">MFRIALAGPSRVTVALSSRVPSRSLSTSSALASGHSRWSKIRHRKGAADAARSKAFSGYMTAVHVALRKGTDPDQNSDLAKALAAAKAAGVPKENVERAFARARKIADGTGKAVTFEAVAAGGKVALMVECVTDNQSRTAGRVKEMLSKGGARVSPVGFMFERKGVVRVNPIEGQADATFDNLFEAALEGGAEDVAEVEGEDGMVWEIISGPTDLASLTTHLTSPPHDTLYELQTSELAYLANDPVEVTEDGEGASVSEAKVETVMKAVVLLEEESDVVRVWTNIDE</sequence>
<dbReference type="SUPFAM" id="SSF75625">
    <property type="entry name" value="YebC-like"/>
    <property type="match status" value="1"/>
</dbReference>
<evidence type="ECO:0008006" key="7">
    <source>
        <dbReference type="Google" id="ProtNLM"/>
    </source>
</evidence>
<comment type="subcellular location">
    <subcellularLocation>
        <location evidence="1">Mitochondrion</location>
    </subcellularLocation>
</comment>
<feature type="domain" description="TACO1/YebC-like second and third" evidence="3">
    <location>
        <begin position="113"/>
        <end position="285"/>
    </location>
</feature>
<dbReference type="InterPro" id="IPR002876">
    <property type="entry name" value="Transcrip_reg_TACO1-like"/>
</dbReference>
<dbReference type="Proteomes" id="UP001233271">
    <property type="component" value="Chromosome 6"/>
</dbReference>
<dbReference type="InterPro" id="IPR048300">
    <property type="entry name" value="TACO1_YebC-like_2nd/3rd_dom"/>
</dbReference>
<comment type="similarity">
    <text evidence="2">Belongs to the TACO1 family.</text>
</comment>
<dbReference type="GeneID" id="85497982"/>
<dbReference type="AlphaFoldDB" id="A0AA48QY48"/>
<dbReference type="PANTHER" id="PTHR12532">
    <property type="entry name" value="TRANSLATIONAL ACTIVATOR OF CYTOCHROME C OXIDASE 1"/>
    <property type="match status" value="1"/>
</dbReference>